<keyword evidence="2 3" id="KW-0802">TPR repeat</keyword>
<dbReference type="InterPro" id="IPR013105">
    <property type="entry name" value="TPR_2"/>
</dbReference>
<proteinExistence type="predicted"/>
<dbReference type="SUPFAM" id="SSF48452">
    <property type="entry name" value="TPR-like"/>
    <property type="match status" value="1"/>
</dbReference>
<keyword evidence="4" id="KW-0472">Membrane</keyword>
<comment type="caution">
    <text evidence="5">The sequence shown here is derived from an EMBL/GenBank/DDBJ whole genome shotgun (WGS) entry which is preliminary data.</text>
</comment>
<keyword evidence="6" id="KW-1185">Reference proteome</keyword>
<keyword evidence="4" id="KW-1133">Transmembrane helix</keyword>
<evidence type="ECO:0000313" key="5">
    <source>
        <dbReference type="EMBL" id="THG23676.1"/>
    </source>
</evidence>
<dbReference type="AlphaFoldDB" id="A0A4S4F4D5"/>
<reference evidence="5 6" key="1">
    <citation type="journal article" date="2018" name="Proc. Natl. Acad. Sci. U.S.A.">
        <title>Draft genome sequence of Camellia sinensis var. sinensis provides insights into the evolution of the tea genome and tea quality.</title>
        <authorList>
            <person name="Wei C."/>
            <person name="Yang H."/>
            <person name="Wang S."/>
            <person name="Zhao J."/>
            <person name="Liu C."/>
            <person name="Gao L."/>
            <person name="Xia E."/>
            <person name="Lu Y."/>
            <person name="Tai Y."/>
            <person name="She G."/>
            <person name="Sun J."/>
            <person name="Cao H."/>
            <person name="Tong W."/>
            <person name="Gao Q."/>
            <person name="Li Y."/>
            <person name="Deng W."/>
            <person name="Jiang X."/>
            <person name="Wang W."/>
            <person name="Chen Q."/>
            <person name="Zhang S."/>
            <person name="Li H."/>
            <person name="Wu J."/>
            <person name="Wang P."/>
            <person name="Li P."/>
            <person name="Shi C."/>
            <person name="Zheng F."/>
            <person name="Jian J."/>
            <person name="Huang B."/>
            <person name="Shan D."/>
            <person name="Shi M."/>
            <person name="Fang C."/>
            <person name="Yue Y."/>
            <person name="Li F."/>
            <person name="Li D."/>
            <person name="Wei S."/>
            <person name="Han B."/>
            <person name="Jiang C."/>
            <person name="Yin Y."/>
            <person name="Xia T."/>
            <person name="Zhang Z."/>
            <person name="Bennetzen J.L."/>
            <person name="Zhao S."/>
            <person name="Wan X."/>
        </authorList>
    </citation>
    <scope>NUCLEOTIDE SEQUENCE [LARGE SCALE GENOMIC DNA]</scope>
    <source>
        <strain evidence="6">cv. Shuchazao</strain>
        <tissue evidence="5">Leaf</tissue>
    </source>
</reference>
<keyword evidence="1" id="KW-0677">Repeat</keyword>
<dbReference type="InterPro" id="IPR019734">
    <property type="entry name" value="TPR_rpt"/>
</dbReference>
<feature type="repeat" description="TPR" evidence="3">
    <location>
        <begin position="128"/>
        <end position="161"/>
    </location>
</feature>
<dbReference type="PROSITE" id="PS50005">
    <property type="entry name" value="TPR"/>
    <property type="match status" value="1"/>
</dbReference>
<dbReference type="STRING" id="542762.A0A4S4F4D5"/>
<protein>
    <submittedName>
        <fullName evidence="5">Uncharacterized protein</fullName>
    </submittedName>
</protein>
<evidence type="ECO:0000256" key="4">
    <source>
        <dbReference type="SAM" id="Phobius"/>
    </source>
</evidence>
<dbReference type="EMBL" id="SDRB02000211">
    <property type="protein sequence ID" value="THG23676.1"/>
    <property type="molecule type" value="Genomic_DNA"/>
</dbReference>
<name>A0A4S4F4D5_CAMSN</name>
<dbReference type="Pfam" id="PF07719">
    <property type="entry name" value="TPR_2"/>
    <property type="match status" value="1"/>
</dbReference>
<accession>A0A4S4F4D5</accession>
<dbReference type="InterPro" id="IPR011990">
    <property type="entry name" value="TPR-like_helical_dom_sf"/>
</dbReference>
<sequence>MFAYLCDLDICLVNGLWLVEAAALSCIVLCSIIRLNLRIFPFLFVKQKALIEANDAKLDGNRLFGDGQYEEALVRYEAALQVAPEMPSSVEIRSICHANRAICFFKLGKNEDTIKECTKALELNPNYVKALRRRGEAHEKLEHFEEAIADMKKILELDESDVQARRTIQRLEPLAAEKREKMKQEMIDGSISFAKSSWQYSRPSNVVRPLEMLNSSRQATYPWRSCVRVMGSVEHPMVVSPTSMGFLDPSPYLDFREIICVGSDALARKLAQPSRGGAFSLSRQVDKCFWIIVTECLGLRYVNLRKHGLTLEGESMWTYVIGLDKLKDMGNSVLGRFGMSIDNFKAVQDPNTGSYSISFQR</sequence>
<evidence type="ECO:0000256" key="2">
    <source>
        <dbReference type="ARBA" id="ARBA00022803"/>
    </source>
</evidence>
<dbReference type="Pfam" id="PF00515">
    <property type="entry name" value="TPR_1"/>
    <property type="match status" value="1"/>
</dbReference>
<organism evidence="5 6">
    <name type="scientific">Camellia sinensis var. sinensis</name>
    <name type="common">China tea</name>
    <dbReference type="NCBI Taxonomy" id="542762"/>
    <lineage>
        <taxon>Eukaryota</taxon>
        <taxon>Viridiplantae</taxon>
        <taxon>Streptophyta</taxon>
        <taxon>Embryophyta</taxon>
        <taxon>Tracheophyta</taxon>
        <taxon>Spermatophyta</taxon>
        <taxon>Magnoliopsida</taxon>
        <taxon>eudicotyledons</taxon>
        <taxon>Gunneridae</taxon>
        <taxon>Pentapetalae</taxon>
        <taxon>asterids</taxon>
        <taxon>Ericales</taxon>
        <taxon>Theaceae</taxon>
        <taxon>Camellia</taxon>
    </lineage>
</organism>
<dbReference type="Gene3D" id="1.25.40.10">
    <property type="entry name" value="Tetratricopeptide repeat domain"/>
    <property type="match status" value="1"/>
</dbReference>
<evidence type="ECO:0000256" key="1">
    <source>
        <dbReference type="ARBA" id="ARBA00022737"/>
    </source>
</evidence>
<gene>
    <name evidence="5" type="ORF">TEA_023038</name>
</gene>
<dbReference type="InterPro" id="IPR052769">
    <property type="entry name" value="TPR_domain_protein"/>
</dbReference>
<dbReference type="SMART" id="SM00028">
    <property type="entry name" value="TPR"/>
    <property type="match status" value="3"/>
</dbReference>
<dbReference type="Proteomes" id="UP000306102">
    <property type="component" value="Unassembled WGS sequence"/>
</dbReference>
<dbReference type="PANTHER" id="PTHR46014">
    <property type="entry name" value="TETRATRICOPEPTIDE REPEAT PROTEIN 1"/>
    <property type="match status" value="1"/>
</dbReference>
<evidence type="ECO:0000256" key="3">
    <source>
        <dbReference type="PROSITE-ProRule" id="PRU00339"/>
    </source>
</evidence>
<keyword evidence="4" id="KW-0812">Transmembrane</keyword>
<feature type="transmembrane region" description="Helical" evidence="4">
    <location>
        <begin position="15"/>
        <end position="37"/>
    </location>
</feature>
<evidence type="ECO:0000313" key="6">
    <source>
        <dbReference type="Proteomes" id="UP000306102"/>
    </source>
</evidence>
<dbReference type="PANTHER" id="PTHR46014:SF1">
    <property type="entry name" value="TETRATRICOPEPTIDE REPEAT PROTEIN 1"/>
    <property type="match status" value="1"/>
</dbReference>